<dbReference type="PRINTS" id="PR00452">
    <property type="entry name" value="SH3DOMAIN"/>
</dbReference>
<feature type="compositionally biased region" description="Basic and acidic residues" evidence="3">
    <location>
        <begin position="69"/>
        <end position="82"/>
    </location>
</feature>
<dbReference type="SMART" id="SM00326">
    <property type="entry name" value="SH3"/>
    <property type="match status" value="2"/>
</dbReference>
<evidence type="ECO:0000256" key="3">
    <source>
        <dbReference type="SAM" id="MobiDB-lite"/>
    </source>
</evidence>
<dbReference type="CDD" id="cd11873">
    <property type="entry name" value="SH3_CD2AP-like_1"/>
    <property type="match status" value="1"/>
</dbReference>
<evidence type="ECO:0000256" key="1">
    <source>
        <dbReference type="ARBA" id="ARBA00022443"/>
    </source>
</evidence>
<feature type="region of interest" description="Disordered" evidence="3">
    <location>
        <begin position="179"/>
        <end position="234"/>
    </location>
</feature>
<evidence type="ECO:0000313" key="6">
    <source>
        <dbReference type="Proteomes" id="UP000278807"/>
    </source>
</evidence>
<accession>A0A0R3TXX0</accession>
<sequence length="234" mass="25961">MEVEVEYDYTAEERDELTLKRGDIVTNVSPFEEGWFIGTFNGREGVFPDNFVRNDRSRSTPVPNPSSAVHRDGKDQVVKNDKNQPVSPTPTTPTISISTKASDYVKVGYAYTPEQPDELELEVKDFIQVLSRDLPEEGWWRGVNLRTNKTGVFPDNFVKMADANDPDFKRVIADLKAKAVGSPSSQRAQNGLSSTPKTNQNNPTSPHGSRRYDSGGGRNEHGDKKSGKVTNLTA</sequence>
<dbReference type="OrthoDB" id="10255964at2759"/>
<organism evidence="7">
    <name type="scientific">Rodentolepis nana</name>
    <name type="common">Dwarf tapeworm</name>
    <name type="synonym">Hymenolepis nana</name>
    <dbReference type="NCBI Taxonomy" id="102285"/>
    <lineage>
        <taxon>Eukaryota</taxon>
        <taxon>Metazoa</taxon>
        <taxon>Spiralia</taxon>
        <taxon>Lophotrochozoa</taxon>
        <taxon>Platyhelminthes</taxon>
        <taxon>Cestoda</taxon>
        <taxon>Eucestoda</taxon>
        <taxon>Cyclophyllidea</taxon>
        <taxon>Hymenolepididae</taxon>
        <taxon>Rodentolepis</taxon>
    </lineage>
</organism>
<feature type="compositionally biased region" description="Basic and acidic residues" evidence="3">
    <location>
        <begin position="210"/>
        <end position="226"/>
    </location>
</feature>
<dbReference type="WBParaSite" id="HNAJ_0001271501-mRNA-1">
    <property type="protein sequence ID" value="HNAJ_0001271501-mRNA-1"/>
    <property type="gene ID" value="HNAJ_0001271501"/>
</dbReference>
<feature type="region of interest" description="Disordered" evidence="3">
    <location>
        <begin position="52"/>
        <end position="95"/>
    </location>
</feature>
<dbReference type="PANTHER" id="PTHR14167">
    <property type="entry name" value="SH3 DOMAIN-CONTAINING"/>
    <property type="match status" value="1"/>
</dbReference>
<dbReference type="InterPro" id="IPR036028">
    <property type="entry name" value="SH3-like_dom_sf"/>
</dbReference>
<dbReference type="AlphaFoldDB" id="A0A0R3TXX0"/>
<evidence type="ECO:0000313" key="5">
    <source>
        <dbReference type="EMBL" id="VDO13813.1"/>
    </source>
</evidence>
<keyword evidence="6" id="KW-1185">Reference proteome</keyword>
<protein>
    <submittedName>
        <fullName evidence="7">SH3 domain-containing protein</fullName>
    </submittedName>
</protein>
<feature type="domain" description="SH3" evidence="4">
    <location>
        <begin position="1"/>
        <end position="57"/>
    </location>
</feature>
<dbReference type="Proteomes" id="UP000278807">
    <property type="component" value="Unassembled WGS sequence"/>
</dbReference>
<dbReference type="PROSITE" id="PS50002">
    <property type="entry name" value="SH3"/>
    <property type="match status" value="2"/>
</dbReference>
<evidence type="ECO:0000259" key="4">
    <source>
        <dbReference type="PROSITE" id="PS50002"/>
    </source>
</evidence>
<reference evidence="7" key="1">
    <citation type="submission" date="2017-02" db="UniProtKB">
        <authorList>
            <consortium name="WormBaseParasite"/>
        </authorList>
    </citation>
    <scope>IDENTIFICATION</scope>
</reference>
<dbReference type="InterPro" id="IPR050384">
    <property type="entry name" value="Endophilin_SH3RF"/>
</dbReference>
<feature type="compositionally biased region" description="Polar residues" evidence="3">
    <location>
        <begin position="182"/>
        <end position="207"/>
    </location>
</feature>
<dbReference type="Pfam" id="PF14604">
    <property type="entry name" value="SH3_9"/>
    <property type="match status" value="1"/>
</dbReference>
<dbReference type="EMBL" id="UZAE01014562">
    <property type="protein sequence ID" value="VDO13813.1"/>
    <property type="molecule type" value="Genomic_DNA"/>
</dbReference>
<gene>
    <name evidence="5" type="ORF">HNAJ_LOCUS12693</name>
</gene>
<evidence type="ECO:0000313" key="7">
    <source>
        <dbReference type="WBParaSite" id="HNAJ_0001271501-mRNA-1"/>
    </source>
</evidence>
<proteinExistence type="predicted"/>
<name>A0A0R3TXX0_RODNA</name>
<dbReference type="Gene3D" id="2.30.30.40">
    <property type="entry name" value="SH3 Domains"/>
    <property type="match status" value="2"/>
</dbReference>
<reference evidence="5 6" key="2">
    <citation type="submission" date="2018-11" db="EMBL/GenBank/DDBJ databases">
        <authorList>
            <consortium name="Pathogen Informatics"/>
        </authorList>
    </citation>
    <scope>NUCLEOTIDE SEQUENCE [LARGE SCALE GENOMIC DNA]</scope>
</reference>
<dbReference type="STRING" id="102285.A0A0R3TXX0"/>
<dbReference type="SUPFAM" id="SSF50044">
    <property type="entry name" value="SH3-domain"/>
    <property type="match status" value="2"/>
</dbReference>
<dbReference type="InterPro" id="IPR001452">
    <property type="entry name" value="SH3_domain"/>
</dbReference>
<evidence type="ECO:0000256" key="2">
    <source>
        <dbReference type="PROSITE-ProRule" id="PRU00192"/>
    </source>
</evidence>
<dbReference type="Pfam" id="PF00018">
    <property type="entry name" value="SH3_1"/>
    <property type="match status" value="1"/>
</dbReference>
<keyword evidence="1 2" id="KW-0728">SH3 domain</keyword>
<feature type="domain" description="SH3" evidence="4">
    <location>
        <begin position="100"/>
        <end position="163"/>
    </location>
</feature>